<evidence type="ECO:0000313" key="2">
    <source>
        <dbReference type="Proteomes" id="UP000887159"/>
    </source>
</evidence>
<keyword evidence="2" id="KW-1185">Reference proteome</keyword>
<sequence>MVPQLAREFTAVSGRRMSRQTVDRHFAETGLYLRYPVLCVSNRKTIYLKAENINRGYHENGGVFLSVMSQGFLDKEILIEFSSSEKIKMTLIFPR</sequence>
<accession>A0A8X6R121</accession>
<dbReference type="Proteomes" id="UP000887159">
    <property type="component" value="Unassembled WGS sequence"/>
</dbReference>
<dbReference type="AlphaFoldDB" id="A0A8X6R121"/>
<proteinExistence type="predicted"/>
<organism evidence="1 2">
    <name type="scientific">Trichonephila clavipes</name>
    <name type="common">Golden silk orbweaver</name>
    <name type="synonym">Nephila clavipes</name>
    <dbReference type="NCBI Taxonomy" id="2585209"/>
    <lineage>
        <taxon>Eukaryota</taxon>
        <taxon>Metazoa</taxon>
        <taxon>Ecdysozoa</taxon>
        <taxon>Arthropoda</taxon>
        <taxon>Chelicerata</taxon>
        <taxon>Arachnida</taxon>
        <taxon>Araneae</taxon>
        <taxon>Araneomorphae</taxon>
        <taxon>Entelegynae</taxon>
        <taxon>Araneoidea</taxon>
        <taxon>Nephilidae</taxon>
        <taxon>Trichonephila</taxon>
    </lineage>
</organism>
<dbReference type="EMBL" id="BMAU01021007">
    <property type="protein sequence ID" value="GFX86381.1"/>
    <property type="molecule type" value="Genomic_DNA"/>
</dbReference>
<comment type="caution">
    <text evidence="1">The sequence shown here is derived from an EMBL/GenBank/DDBJ whole genome shotgun (WGS) entry which is preliminary data.</text>
</comment>
<reference evidence="1" key="1">
    <citation type="submission" date="2020-08" db="EMBL/GenBank/DDBJ databases">
        <title>Multicomponent nature underlies the extraordinary mechanical properties of spider dragline silk.</title>
        <authorList>
            <person name="Kono N."/>
            <person name="Nakamura H."/>
            <person name="Mori M."/>
            <person name="Yoshida Y."/>
            <person name="Ohtoshi R."/>
            <person name="Malay A.D."/>
            <person name="Moran D.A.P."/>
            <person name="Tomita M."/>
            <person name="Numata K."/>
            <person name="Arakawa K."/>
        </authorList>
    </citation>
    <scope>NUCLEOTIDE SEQUENCE</scope>
</reference>
<gene>
    <name evidence="1" type="ORF">TNCV_2562701</name>
</gene>
<protein>
    <submittedName>
        <fullName evidence="1">Uncharacterized protein</fullName>
    </submittedName>
</protein>
<evidence type="ECO:0000313" key="1">
    <source>
        <dbReference type="EMBL" id="GFX86381.1"/>
    </source>
</evidence>
<name>A0A8X6R121_TRICX</name>